<dbReference type="SUPFAM" id="SSF51735">
    <property type="entry name" value="NAD(P)-binding Rossmann-fold domains"/>
    <property type="match status" value="1"/>
</dbReference>
<dbReference type="Gene3D" id="3.40.50.720">
    <property type="entry name" value="NAD(P)-binding Rossmann-like Domain"/>
    <property type="match status" value="1"/>
</dbReference>
<dbReference type="SUPFAM" id="SSF55347">
    <property type="entry name" value="Glyceraldehyde-3-phosphate dehydrogenase-like, C-terminal domain"/>
    <property type="match status" value="1"/>
</dbReference>
<keyword evidence="4" id="KW-1185">Reference proteome</keyword>
<evidence type="ECO:0000259" key="2">
    <source>
        <dbReference type="Pfam" id="PF22725"/>
    </source>
</evidence>
<dbReference type="InterPro" id="IPR036291">
    <property type="entry name" value="NAD(P)-bd_dom_sf"/>
</dbReference>
<evidence type="ECO:0000313" key="4">
    <source>
        <dbReference type="Proteomes" id="UP001164693"/>
    </source>
</evidence>
<proteinExistence type="predicted"/>
<name>A0ABY7K0V2_9ACTN</name>
<dbReference type="Pfam" id="PF01408">
    <property type="entry name" value="GFO_IDH_MocA"/>
    <property type="match status" value="1"/>
</dbReference>
<evidence type="ECO:0000313" key="3">
    <source>
        <dbReference type="EMBL" id="WAX58294.1"/>
    </source>
</evidence>
<feature type="domain" description="Gfo/Idh/MocA-like oxidoreductase N-terminal" evidence="1">
    <location>
        <begin position="4"/>
        <end position="95"/>
    </location>
</feature>
<dbReference type="InterPro" id="IPR000683">
    <property type="entry name" value="Gfo/Idh/MocA-like_OxRdtase_N"/>
</dbReference>
<dbReference type="RefSeq" id="WP_269444844.1">
    <property type="nucleotide sequence ID" value="NZ_CP097463.1"/>
</dbReference>
<dbReference type="Proteomes" id="UP001164693">
    <property type="component" value="Chromosome"/>
</dbReference>
<dbReference type="Gene3D" id="3.30.360.10">
    <property type="entry name" value="Dihydrodipicolinate Reductase, domain 2"/>
    <property type="match status" value="1"/>
</dbReference>
<dbReference type="InterPro" id="IPR055170">
    <property type="entry name" value="GFO_IDH_MocA-like_dom"/>
</dbReference>
<dbReference type="Pfam" id="PF22725">
    <property type="entry name" value="GFO_IDH_MocA_C3"/>
    <property type="match status" value="1"/>
</dbReference>
<protein>
    <submittedName>
        <fullName evidence="3">Gfo/Idh/MocA family oxidoreductase</fullName>
    </submittedName>
</protein>
<gene>
    <name evidence="3" type="ORF">M6B22_05890</name>
</gene>
<dbReference type="InterPro" id="IPR051450">
    <property type="entry name" value="Gfo/Idh/MocA_Oxidoreductases"/>
</dbReference>
<dbReference type="EMBL" id="CP097463">
    <property type="protein sequence ID" value="WAX58294.1"/>
    <property type="molecule type" value="Genomic_DNA"/>
</dbReference>
<feature type="domain" description="GFO/IDH/MocA-like oxidoreductase" evidence="2">
    <location>
        <begin position="139"/>
        <end position="251"/>
    </location>
</feature>
<evidence type="ECO:0000259" key="1">
    <source>
        <dbReference type="Pfam" id="PF01408"/>
    </source>
</evidence>
<organism evidence="3 4">
    <name type="scientific">Jatrophihabitans cynanchi</name>
    <dbReference type="NCBI Taxonomy" id="2944128"/>
    <lineage>
        <taxon>Bacteria</taxon>
        <taxon>Bacillati</taxon>
        <taxon>Actinomycetota</taxon>
        <taxon>Actinomycetes</taxon>
        <taxon>Jatrophihabitantales</taxon>
        <taxon>Jatrophihabitantaceae</taxon>
        <taxon>Jatrophihabitans</taxon>
    </lineage>
</organism>
<accession>A0ABY7K0V2</accession>
<reference evidence="3" key="1">
    <citation type="submission" date="2022-05" db="EMBL/GenBank/DDBJ databases">
        <title>Jatrophihabitans sp. SB3-54 whole genome sequence.</title>
        <authorList>
            <person name="Suh M.K."/>
            <person name="Eom M.K."/>
            <person name="Kim J.S."/>
            <person name="Kim H.S."/>
            <person name="Do H.E."/>
            <person name="Shin Y.K."/>
            <person name="Lee J.-S."/>
        </authorList>
    </citation>
    <scope>NUCLEOTIDE SEQUENCE</scope>
    <source>
        <strain evidence="3">SB3-54</strain>
    </source>
</reference>
<sequence length="353" mass="37964">MAMRILQIGGGSMGTRRMRDLRGPDHAGSPTSIWLLDAREDRRAAALDRFGIPGVANLDEALALEPDAFVISTPPHLHQQFVRTALESGKHVFCEADIWPFELDLVERAQAAHPGLVAAPSATLRFQPVVREVARIVAEELGQLHAFGYVLSVDAASWHPGEGSEYYARHRSTAPAREMTAFELIALQHIFGPAASVSGLVQQRGSRASDTEDTFSLQYRTEAGAAGQLTVLMASPQVARRGWAAGENGMVHFDLLTGLVDRQLPSRGLEDSRKICDWAGTLEAVYLDEISTFVAAVAGTAVWPYSYRESRLVCGTLAAAELSTMTGNVEAVRSDLAPAAVPDAYAPSASMPG</sequence>
<dbReference type="PANTHER" id="PTHR43377:SF1">
    <property type="entry name" value="BILIVERDIN REDUCTASE A"/>
    <property type="match status" value="1"/>
</dbReference>
<dbReference type="PANTHER" id="PTHR43377">
    <property type="entry name" value="BILIVERDIN REDUCTASE A"/>
    <property type="match status" value="1"/>
</dbReference>